<proteinExistence type="predicted"/>
<dbReference type="OrthoDB" id="647147at2"/>
<dbReference type="EMBL" id="CP001699">
    <property type="protein sequence ID" value="ACU60953.1"/>
    <property type="molecule type" value="Genomic_DNA"/>
</dbReference>
<dbReference type="AlphaFoldDB" id="A0A979G586"/>
<protein>
    <submittedName>
        <fullName evidence="1">Uncharacterized protein</fullName>
    </submittedName>
</protein>
<gene>
    <name evidence="1" type="ordered locus">Cpin_3486</name>
</gene>
<reference evidence="1 2" key="2">
    <citation type="journal article" date="2010" name="Stand. Genomic Sci.">
        <title>Complete genome sequence of Chitinophaga pinensis type strain (UQM 2034).</title>
        <authorList>
            <person name="Glavina Del Rio T."/>
            <person name="Abt B."/>
            <person name="Spring S."/>
            <person name="Lapidus A."/>
            <person name="Nolan M."/>
            <person name="Tice H."/>
            <person name="Copeland A."/>
            <person name="Cheng J.F."/>
            <person name="Chen F."/>
            <person name="Bruce D."/>
            <person name="Goodwin L."/>
            <person name="Pitluck S."/>
            <person name="Ivanova N."/>
            <person name="Mavromatis K."/>
            <person name="Mikhailova N."/>
            <person name="Pati A."/>
            <person name="Chen A."/>
            <person name="Palaniappan K."/>
            <person name="Land M."/>
            <person name="Hauser L."/>
            <person name="Chang Y.J."/>
            <person name="Jeffries C.D."/>
            <person name="Chain P."/>
            <person name="Saunders E."/>
            <person name="Detter J.C."/>
            <person name="Brettin T."/>
            <person name="Rohde M."/>
            <person name="Goker M."/>
            <person name="Bristow J."/>
            <person name="Eisen J.A."/>
            <person name="Markowitz V."/>
            <person name="Hugenholtz P."/>
            <person name="Kyrpides N.C."/>
            <person name="Klenk H.P."/>
            <person name="Lucas S."/>
        </authorList>
    </citation>
    <scope>NUCLEOTIDE SEQUENCE [LARGE SCALE GENOMIC DNA]</scope>
    <source>
        <strain evidence="2">ATCC 43595 / DSM 2588 / LMG 13176 / NBRC 15968 / NCIMB 11800 / UQM 2034</strain>
    </source>
</reference>
<dbReference type="RefSeq" id="WP_012791129.1">
    <property type="nucleotide sequence ID" value="NC_013132.1"/>
</dbReference>
<reference evidence="2" key="1">
    <citation type="submission" date="2009-08" db="EMBL/GenBank/DDBJ databases">
        <title>The complete genome of Chitinophaga pinensis DSM 2588.</title>
        <authorList>
            <consortium name="US DOE Joint Genome Institute (JGI-PGF)"/>
            <person name="Lucas S."/>
            <person name="Copeland A."/>
            <person name="Lapidus A."/>
            <person name="Glavina del Rio T."/>
            <person name="Dalin E."/>
            <person name="Tice H."/>
            <person name="Bruce D."/>
            <person name="Goodwin L."/>
            <person name="Pitluck S."/>
            <person name="Kyrpides N."/>
            <person name="Mavromatis K."/>
            <person name="Ivanova N."/>
            <person name="Mikhailova N."/>
            <person name="Sims D."/>
            <person name="Meinche L."/>
            <person name="Brettin T."/>
            <person name="Detter J.C."/>
            <person name="Han C."/>
            <person name="Larimer F."/>
            <person name="Land M."/>
            <person name="Hauser L."/>
            <person name="Markowitz V."/>
            <person name="Cheng J.-F."/>
            <person name="Hugenholtz P."/>
            <person name="Woyke T."/>
            <person name="Wu D."/>
            <person name="Spring S."/>
            <person name="Klenk H.-P."/>
            <person name="Eisen J.A."/>
        </authorList>
    </citation>
    <scope>NUCLEOTIDE SEQUENCE [LARGE SCALE GENOMIC DNA]</scope>
    <source>
        <strain evidence="2">ATCC 43595 / DSM 2588 / LMG 13176 / NBRC 15968 / NCIMB 11800 / UQM 2034</strain>
    </source>
</reference>
<accession>A0A979G586</accession>
<evidence type="ECO:0000313" key="1">
    <source>
        <dbReference type="EMBL" id="ACU60953.1"/>
    </source>
</evidence>
<organism evidence="1 2">
    <name type="scientific">Chitinophaga pinensis (strain ATCC 43595 / DSM 2588 / LMG 13176 / NBRC 15968 / NCIMB 11800 / UQM 2034)</name>
    <dbReference type="NCBI Taxonomy" id="485918"/>
    <lineage>
        <taxon>Bacteria</taxon>
        <taxon>Pseudomonadati</taxon>
        <taxon>Bacteroidota</taxon>
        <taxon>Chitinophagia</taxon>
        <taxon>Chitinophagales</taxon>
        <taxon>Chitinophagaceae</taxon>
        <taxon>Chitinophaga</taxon>
    </lineage>
</organism>
<sequence length="282" mass="32320">MSKRSMSQLMLLAIVTLAGCKKNDGPDTNPANPLYLPVVIYNTANDGSNNLRSAVDSIVYNADNTPATLFMQQIQNQEWRQRIQFGYNERQQCISIRWFSSNELKELDSLTYTGNKITVYKQDPINHRLRDSLFITFNNDNQASLFGSKDTVFEENIKRVRYTELTYSDRNPVKILDHRFDSFFEDATSTTDELTCTYDNHPNPLYEVFSRNPYIMNIIHQDDNTLSLGKNNLTSLVIRNNGGSNSTINFDHHYDADGNLSSSQASAVSGEKFGIEYRYIKR</sequence>
<dbReference type="Proteomes" id="UP000002215">
    <property type="component" value="Chromosome"/>
</dbReference>
<evidence type="ECO:0000313" key="2">
    <source>
        <dbReference type="Proteomes" id="UP000002215"/>
    </source>
</evidence>
<dbReference type="KEGG" id="cpi:Cpin_3486"/>
<dbReference type="PROSITE" id="PS51257">
    <property type="entry name" value="PROKAR_LIPOPROTEIN"/>
    <property type="match status" value="1"/>
</dbReference>
<name>A0A979G586_CHIPD</name>